<gene>
    <name evidence="3" type="primary">mgs</name>
    <name evidence="3" type="ORF">G6CMJM_00058</name>
</gene>
<dbReference type="SUPFAM" id="SSF53756">
    <property type="entry name" value="UDP-Glycosyltransferase/glycogen phosphorylase"/>
    <property type="match status" value="1"/>
</dbReference>
<dbReference type="PANTHER" id="PTHR45947">
    <property type="entry name" value="SULFOQUINOVOSYL TRANSFERASE SQD2"/>
    <property type="match status" value="1"/>
</dbReference>
<feature type="domain" description="Glycosyl transferase family 1" evidence="1">
    <location>
        <begin position="229"/>
        <end position="391"/>
    </location>
</feature>
<reference evidence="3 4" key="1">
    <citation type="journal article" date="2018" name="bioRxiv">
        <title>Evidence of independent acquisition and adaption of ultra-small bacteria to human hosts across the highly diverse yet reduced genomes of the phylum Saccharibacteria.</title>
        <authorList>
            <person name="McLean J.S."/>
            <person name="Bor B."/>
            <person name="To T.T."/>
            <person name="Liu Q."/>
            <person name="Kearns K.A."/>
            <person name="Solden L.M."/>
            <person name="Wrighton K.C."/>
            <person name="He X."/>
            <person name="Shi W."/>
        </authorList>
    </citation>
    <scope>NUCLEOTIDE SEQUENCE [LARGE SCALE GENOMIC DNA]</scope>
    <source>
        <strain evidence="3 4">TM7_CMJM_G6_1_HOT_870</strain>
    </source>
</reference>
<evidence type="ECO:0000259" key="1">
    <source>
        <dbReference type="Pfam" id="PF00534"/>
    </source>
</evidence>
<reference evidence="3 4" key="2">
    <citation type="journal article" date="2020" name="Cell Rep.">
        <title>Acquisition and Adaptation of Ultra-small Parasitic Reduced Genome Bacteria to Mammalian Hosts.</title>
        <authorList>
            <person name="McLean J.S."/>
            <person name="Bor B."/>
            <person name="Kerns K.A."/>
            <person name="Liu Q."/>
            <person name="To T.T."/>
            <person name="Solden L."/>
            <person name="Hendrickson E.L."/>
            <person name="Wrighton K."/>
            <person name="Shi W."/>
            <person name="He X."/>
        </authorList>
    </citation>
    <scope>NUCLEOTIDE SEQUENCE [LARGE SCALE GENOMIC DNA]</scope>
    <source>
        <strain evidence="3 4">TM7_CMJM_G6_1_HOT_870</strain>
    </source>
</reference>
<dbReference type="EC" id="2.4.1.337" evidence="3"/>
<dbReference type="InterPro" id="IPR050194">
    <property type="entry name" value="Glycosyltransferase_grp1"/>
</dbReference>
<organism evidence="3 4">
    <name type="scientific">Candidatus Nanogingivalis gingivitcus</name>
    <dbReference type="NCBI Taxonomy" id="2171992"/>
    <lineage>
        <taxon>Bacteria</taxon>
        <taxon>Candidatus Saccharimonadota</taxon>
        <taxon>Candidatus Nanosyncoccalia</taxon>
        <taxon>Candidatus Nanogingivales</taxon>
        <taxon>Candidatus Nanogingivalaceae</taxon>
        <taxon>Candidatus Nanogingivalis</taxon>
    </lineage>
</organism>
<protein>
    <submittedName>
        <fullName evidence="3">Alpha-monoglucosyldiacylglycerol synthase</fullName>
        <ecNumber evidence="3">2.4.1.337</ecNumber>
    </submittedName>
</protein>
<name>A0ABY0FLI4_9BACT</name>
<dbReference type="EMBL" id="PRLK01000001">
    <property type="protein sequence ID" value="RYC72956.1"/>
    <property type="molecule type" value="Genomic_DNA"/>
</dbReference>
<dbReference type="Proteomes" id="UP001190925">
    <property type="component" value="Unassembled WGS sequence"/>
</dbReference>
<evidence type="ECO:0000259" key="2">
    <source>
        <dbReference type="Pfam" id="PF13439"/>
    </source>
</evidence>
<proteinExistence type="predicted"/>
<dbReference type="GO" id="GO:0047228">
    <property type="term" value="F:1,2-diacylglycerol 3-glucosyltransferase activity"/>
    <property type="evidence" value="ECO:0007669"/>
    <property type="project" value="UniProtKB-EC"/>
</dbReference>
<dbReference type="InterPro" id="IPR001296">
    <property type="entry name" value="Glyco_trans_1"/>
</dbReference>
<dbReference type="PANTHER" id="PTHR45947:SF3">
    <property type="entry name" value="SULFOQUINOVOSYL TRANSFERASE SQD2"/>
    <property type="match status" value="1"/>
</dbReference>
<accession>A0ABY0FLI4</accession>
<dbReference type="Gene3D" id="3.40.50.2000">
    <property type="entry name" value="Glycogen Phosphorylase B"/>
    <property type="match status" value="2"/>
</dbReference>
<dbReference type="InterPro" id="IPR028098">
    <property type="entry name" value="Glyco_trans_4-like_N"/>
</dbReference>
<keyword evidence="4" id="KW-1185">Reference proteome</keyword>
<dbReference type="Pfam" id="PF00534">
    <property type="entry name" value="Glycos_transf_1"/>
    <property type="match status" value="1"/>
</dbReference>
<keyword evidence="3" id="KW-0328">Glycosyltransferase</keyword>
<dbReference type="Pfam" id="PF13439">
    <property type="entry name" value="Glyco_transf_4"/>
    <property type="match status" value="2"/>
</dbReference>
<evidence type="ECO:0000313" key="3">
    <source>
        <dbReference type="EMBL" id="RYC72956.1"/>
    </source>
</evidence>
<sequence length="435" mass="49240">MKIAIASDLFWPMINGISIFSKNLAEQLTLRGHEVVVFAPSQSGDFQVEKTDGYTVVRLSSVNFPFYPNQTEPLAPAKKLAGRITIPRVYLHNGYRLSLLPYREIKRYCKYNGFKPDVVHVQLQLMIGQAMIDFARKNHIPVVVTNHASPENLFDNLRMLAPLSPIINKTVLLYTKRFALQADYATMPTRQAIDRHFKKPENAKMPIEAVSNGIDLRLFTPKKVDSSFFDKFHLPKDKKIIMNIGRVDAEKHISTLILAFKENLKNNKDSVLVIVGDGTDMTNLQNLTYQLDISNKVYFMGTQIGEDLINFHRIADVFVSASPTETQGIVFLEAAACGKPVIGVDVGAVKEICQDGVNGFLCETDNVDQIAESINKILSNKKLADEFSKNGLEIIKQHDLNFTITKFEEIYKKVVDKKSTEPKDWRSKLINRFKK</sequence>
<feature type="domain" description="Glycosyltransferase subfamily 4-like N-terminal" evidence="2">
    <location>
        <begin position="14"/>
        <end position="83"/>
    </location>
</feature>
<evidence type="ECO:0000313" key="4">
    <source>
        <dbReference type="Proteomes" id="UP001190925"/>
    </source>
</evidence>
<keyword evidence="3" id="KW-0808">Transferase</keyword>
<comment type="caution">
    <text evidence="3">The sequence shown here is derived from an EMBL/GenBank/DDBJ whole genome shotgun (WGS) entry which is preliminary data.</text>
</comment>
<feature type="domain" description="Glycosyltransferase subfamily 4-like N-terminal" evidence="2">
    <location>
        <begin position="86"/>
        <end position="216"/>
    </location>
</feature>
<dbReference type="RefSeq" id="WP_129718491.1">
    <property type="nucleotide sequence ID" value="NZ_PRLK01000001.1"/>
</dbReference>